<sequence length="266" mass="29039">MKVTPRPNTERGQRDLGWLKAFHTFSVPGFDRPDHERWGPLRVINEDRIAEGTGFGLHRHQDFEIFSYIVGGELEHRDTMNHNEVLKRGDIQMTSAGSGIQHSEHAHGAHSAHLLQIWAFPTATGLAPKYFTRTFSDAEKADKWVCVVAPAGVEGVVEEFNAKGPAPIHSPLTLFATMISEGQHVTHTFLTVTEGKERKGYVQLPQSSAYNTGPASGAHVRVLGAEGGPIELREGDGAYVVAAPGEEITVENIGQGAAEVLLFDME</sequence>
<dbReference type="InterPro" id="IPR011051">
    <property type="entry name" value="RmlC_Cupin_sf"/>
</dbReference>
<dbReference type="PIRSF" id="PIRSF006232">
    <property type="entry name" value="Pirin"/>
    <property type="match status" value="1"/>
</dbReference>
<feature type="binding site" evidence="2">
    <location>
        <position position="102"/>
    </location>
    <ligand>
        <name>Fe cation</name>
        <dbReference type="ChEBI" id="CHEBI:24875"/>
    </ligand>
</feature>
<evidence type="ECO:0000256" key="1">
    <source>
        <dbReference type="ARBA" id="ARBA00008416"/>
    </source>
</evidence>
<accession>A0A4Q9MMV9</accession>
<keyword evidence="2" id="KW-0479">Metal-binding</keyword>
<organism evidence="5">
    <name type="scientific">Dichomitus squalens</name>
    <dbReference type="NCBI Taxonomy" id="114155"/>
    <lineage>
        <taxon>Eukaryota</taxon>
        <taxon>Fungi</taxon>
        <taxon>Dikarya</taxon>
        <taxon>Basidiomycota</taxon>
        <taxon>Agaricomycotina</taxon>
        <taxon>Agaricomycetes</taxon>
        <taxon>Polyporales</taxon>
        <taxon>Polyporaceae</taxon>
        <taxon>Dichomitus</taxon>
    </lineage>
</organism>
<feature type="binding site" evidence="2">
    <location>
        <position position="60"/>
    </location>
    <ligand>
        <name>Fe cation</name>
        <dbReference type="ChEBI" id="CHEBI:24875"/>
    </ligand>
</feature>
<dbReference type="PANTHER" id="PTHR43212:SF3">
    <property type="entry name" value="QUERCETIN 2,3-DIOXYGENASE"/>
    <property type="match status" value="1"/>
</dbReference>
<dbReference type="EMBL" id="ML143416">
    <property type="protein sequence ID" value="TBU29004.1"/>
    <property type="molecule type" value="Genomic_DNA"/>
</dbReference>
<proteinExistence type="inferred from homology"/>
<dbReference type="InterPro" id="IPR014710">
    <property type="entry name" value="RmlC-like_jellyroll"/>
</dbReference>
<dbReference type="Gene3D" id="2.60.120.10">
    <property type="entry name" value="Jelly Rolls"/>
    <property type="match status" value="2"/>
</dbReference>
<feature type="domain" description="Pirin N-terminal" evidence="4">
    <location>
        <begin position="13"/>
        <end position="118"/>
    </location>
</feature>
<evidence type="ECO:0000256" key="2">
    <source>
        <dbReference type="PIRSR" id="PIRSR006232-1"/>
    </source>
</evidence>
<dbReference type="GO" id="GO:0046872">
    <property type="term" value="F:metal ion binding"/>
    <property type="evidence" value="ECO:0007669"/>
    <property type="project" value="UniProtKB-KW"/>
</dbReference>
<dbReference type="PANTHER" id="PTHR43212">
    <property type="entry name" value="QUERCETIN 2,3-DIOXYGENASE"/>
    <property type="match status" value="1"/>
</dbReference>
<name>A0A4Q9MMV9_9APHY</name>
<feature type="binding site" evidence="2">
    <location>
        <position position="104"/>
    </location>
    <ligand>
        <name>Fe cation</name>
        <dbReference type="ChEBI" id="CHEBI:24875"/>
    </ligand>
</feature>
<dbReference type="OrthoDB" id="10261807at2759"/>
<evidence type="ECO:0000313" key="5">
    <source>
        <dbReference type="EMBL" id="TBU29004.1"/>
    </source>
</evidence>
<comment type="similarity">
    <text evidence="1 3">Belongs to the pirin family.</text>
</comment>
<dbReference type="SUPFAM" id="SSF51182">
    <property type="entry name" value="RmlC-like cupins"/>
    <property type="match status" value="1"/>
</dbReference>
<comment type="cofactor">
    <cofactor evidence="2">
        <name>Fe cation</name>
        <dbReference type="ChEBI" id="CHEBI:24875"/>
    </cofactor>
    <text evidence="2">Binds 1 Fe cation per subunit.</text>
</comment>
<evidence type="ECO:0000259" key="4">
    <source>
        <dbReference type="Pfam" id="PF02678"/>
    </source>
</evidence>
<dbReference type="Pfam" id="PF02678">
    <property type="entry name" value="Pirin"/>
    <property type="match status" value="1"/>
</dbReference>
<evidence type="ECO:0000256" key="3">
    <source>
        <dbReference type="RuleBase" id="RU003457"/>
    </source>
</evidence>
<feature type="binding site" evidence="2">
    <location>
        <position position="58"/>
    </location>
    <ligand>
        <name>Fe cation</name>
        <dbReference type="ChEBI" id="CHEBI:24875"/>
    </ligand>
</feature>
<dbReference type="InterPro" id="IPR003829">
    <property type="entry name" value="Pirin_N_dom"/>
</dbReference>
<protein>
    <submittedName>
        <fullName evidence="5">RmlC-like cupin</fullName>
    </submittedName>
</protein>
<gene>
    <name evidence="5" type="ORF">BD311DRAFT_806440</name>
</gene>
<reference evidence="5" key="1">
    <citation type="submission" date="2019-01" db="EMBL/GenBank/DDBJ databases">
        <title>Draft genome sequences of three monokaryotic isolates of the white-rot basidiomycete fungus Dichomitus squalens.</title>
        <authorList>
            <consortium name="DOE Joint Genome Institute"/>
            <person name="Lopez S.C."/>
            <person name="Andreopoulos B."/>
            <person name="Pangilinan J."/>
            <person name="Lipzen A."/>
            <person name="Riley R."/>
            <person name="Ahrendt S."/>
            <person name="Ng V."/>
            <person name="Barry K."/>
            <person name="Daum C."/>
            <person name="Grigoriev I.V."/>
            <person name="Hilden K.S."/>
            <person name="Makela M.R."/>
            <person name="de Vries R.P."/>
        </authorList>
    </citation>
    <scope>NUCLEOTIDE SEQUENCE [LARGE SCALE GENOMIC DNA]</scope>
    <source>
        <strain evidence="5">OM18370.1</strain>
    </source>
</reference>
<dbReference type="InterPro" id="IPR012093">
    <property type="entry name" value="Pirin"/>
</dbReference>
<dbReference type="Proteomes" id="UP000292957">
    <property type="component" value="Unassembled WGS sequence"/>
</dbReference>
<keyword evidence="2" id="KW-0408">Iron</keyword>
<dbReference type="AlphaFoldDB" id="A0A4Q9MMV9"/>